<sequence>MTLHNAVDIMAAFIIPLVGVVWWQINSRIRSHEDELRS</sequence>
<keyword evidence="1" id="KW-0472">Membrane</keyword>
<dbReference type="EMBL" id="BARS01053484">
    <property type="protein sequence ID" value="GAG51874.1"/>
    <property type="molecule type" value="Genomic_DNA"/>
</dbReference>
<comment type="caution">
    <text evidence="2">The sequence shown here is derived from an EMBL/GenBank/DDBJ whole genome shotgun (WGS) entry which is preliminary data.</text>
</comment>
<reference evidence="2" key="1">
    <citation type="journal article" date="2014" name="Front. Microbiol.">
        <title>High frequency of phylogenetically diverse reductive dehalogenase-homologous genes in deep subseafloor sedimentary metagenomes.</title>
        <authorList>
            <person name="Kawai M."/>
            <person name="Futagami T."/>
            <person name="Toyoda A."/>
            <person name="Takaki Y."/>
            <person name="Nishi S."/>
            <person name="Hori S."/>
            <person name="Arai W."/>
            <person name="Tsubouchi T."/>
            <person name="Morono Y."/>
            <person name="Uchiyama I."/>
            <person name="Ito T."/>
            <person name="Fujiyama A."/>
            <person name="Inagaki F."/>
            <person name="Takami H."/>
        </authorList>
    </citation>
    <scope>NUCLEOTIDE SEQUENCE</scope>
    <source>
        <strain evidence="2">Expedition CK06-06</strain>
    </source>
</reference>
<evidence type="ECO:0000313" key="2">
    <source>
        <dbReference type="EMBL" id="GAG51874.1"/>
    </source>
</evidence>
<proteinExistence type="predicted"/>
<gene>
    <name evidence="2" type="ORF">S01H1_79354</name>
</gene>
<keyword evidence="1" id="KW-0812">Transmembrane</keyword>
<organism evidence="2">
    <name type="scientific">marine sediment metagenome</name>
    <dbReference type="NCBI Taxonomy" id="412755"/>
    <lineage>
        <taxon>unclassified sequences</taxon>
        <taxon>metagenomes</taxon>
        <taxon>ecological metagenomes</taxon>
    </lineage>
</organism>
<feature type="transmembrane region" description="Helical" evidence="1">
    <location>
        <begin position="6"/>
        <end position="25"/>
    </location>
</feature>
<dbReference type="AlphaFoldDB" id="X0Y7M4"/>
<feature type="non-terminal residue" evidence="2">
    <location>
        <position position="38"/>
    </location>
</feature>
<keyword evidence="1" id="KW-1133">Transmembrane helix</keyword>
<evidence type="ECO:0000256" key="1">
    <source>
        <dbReference type="SAM" id="Phobius"/>
    </source>
</evidence>
<name>X0Y7M4_9ZZZZ</name>
<accession>X0Y7M4</accession>
<protein>
    <submittedName>
        <fullName evidence="2">Uncharacterized protein</fullName>
    </submittedName>
</protein>